<keyword evidence="1 6" id="KW-0813">Transport</keyword>
<dbReference type="AlphaFoldDB" id="A0A1L0B7C0"/>
<dbReference type="PANTHER" id="PTHR23249">
    <property type="entry name" value="TRAFFICKING PROTEIN PARTICLE COMPLEX SUBUNIT"/>
    <property type="match status" value="1"/>
</dbReference>
<keyword evidence="4 6" id="KW-0333">Golgi apparatus</keyword>
<proteinExistence type="inferred from homology"/>
<evidence type="ECO:0000256" key="2">
    <source>
        <dbReference type="ARBA" id="ARBA00022824"/>
    </source>
</evidence>
<evidence type="ECO:0000313" key="7">
    <source>
        <dbReference type="EMBL" id="SGZ41724.1"/>
    </source>
</evidence>
<evidence type="ECO:0000256" key="3">
    <source>
        <dbReference type="ARBA" id="ARBA00022892"/>
    </source>
</evidence>
<keyword evidence="2 6" id="KW-0256">Endoplasmic reticulum</keyword>
<organism evidence="7 8">
    <name type="scientific">Hanseniaspora guilliermondii</name>
    <dbReference type="NCBI Taxonomy" id="56406"/>
    <lineage>
        <taxon>Eukaryota</taxon>
        <taxon>Fungi</taxon>
        <taxon>Dikarya</taxon>
        <taxon>Ascomycota</taxon>
        <taxon>Saccharomycotina</taxon>
        <taxon>Saccharomycetes</taxon>
        <taxon>Saccharomycodales</taxon>
        <taxon>Saccharomycodaceae</taxon>
        <taxon>Hanseniaspora</taxon>
    </lineage>
</organism>
<keyword evidence="3 6" id="KW-0931">ER-Golgi transport</keyword>
<dbReference type="Pfam" id="PF04099">
    <property type="entry name" value="Sybindin"/>
    <property type="match status" value="1"/>
</dbReference>
<dbReference type="Proteomes" id="UP000183365">
    <property type="component" value="Unassembled WGS sequence"/>
</dbReference>
<dbReference type="GO" id="GO:0006888">
    <property type="term" value="P:endoplasmic reticulum to Golgi vesicle-mediated transport"/>
    <property type="evidence" value="ECO:0007669"/>
    <property type="project" value="UniProtKB-UniRule"/>
</dbReference>
<dbReference type="VEuPathDB" id="FungiDB:HGUI_03925"/>
<dbReference type="InterPro" id="IPR011012">
    <property type="entry name" value="Longin-like_dom_sf"/>
</dbReference>
<reference evidence="8" key="1">
    <citation type="submission" date="2016-11" db="EMBL/GenBank/DDBJ databases">
        <authorList>
            <person name="Guldener U."/>
        </authorList>
    </citation>
    <scope>NUCLEOTIDE SEQUENCE [LARGE SCALE GENOMIC DNA]</scope>
</reference>
<protein>
    <recommendedName>
        <fullName evidence="6">Trafficking protein particle complex subunit</fullName>
    </recommendedName>
</protein>
<dbReference type="GO" id="GO:0005783">
    <property type="term" value="C:endoplasmic reticulum"/>
    <property type="evidence" value="ECO:0007669"/>
    <property type="project" value="UniProtKB-SubCell"/>
</dbReference>
<dbReference type="Gene3D" id="3.30.450.70">
    <property type="match status" value="1"/>
</dbReference>
<comment type="subcellular location">
    <subcellularLocation>
        <location evidence="6">Endoplasmic reticulum</location>
    </subcellularLocation>
    <subcellularLocation>
        <location evidence="6">Golgi apparatus</location>
        <location evidence="6">cis-Golgi network</location>
    </subcellularLocation>
</comment>
<name>A0A1L0B7C0_9ASCO</name>
<comment type="similarity">
    <text evidence="5">Belongs to the TRAPP small subunits family. BET5 subfamily.</text>
</comment>
<evidence type="ECO:0000256" key="5">
    <source>
        <dbReference type="ARBA" id="ARBA00038167"/>
    </source>
</evidence>
<dbReference type="SMART" id="SM01399">
    <property type="entry name" value="Sybindin"/>
    <property type="match status" value="1"/>
</dbReference>
<dbReference type="GO" id="GO:0005794">
    <property type="term" value="C:Golgi apparatus"/>
    <property type="evidence" value="ECO:0007669"/>
    <property type="project" value="UniProtKB-SubCell"/>
</dbReference>
<accession>A0A1L0B7C0</accession>
<evidence type="ECO:0000256" key="6">
    <source>
        <dbReference type="RuleBase" id="RU366065"/>
    </source>
</evidence>
<dbReference type="InterPro" id="IPR007233">
    <property type="entry name" value="TRAPPC"/>
</dbReference>
<gene>
    <name evidence="7" type="ORF">HGUI_03925</name>
</gene>
<evidence type="ECO:0000256" key="4">
    <source>
        <dbReference type="ARBA" id="ARBA00023034"/>
    </source>
</evidence>
<evidence type="ECO:0000256" key="1">
    <source>
        <dbReference type="ARBA" id="ARBA00022448"/>
    </source>
</evidence>
<dbReference type="SUPFAM" id="SSF64356">
    <property type="entry name" value="SNARE-like"/>
    <property type="match status" value="1"/>
</dbReference>
<dbReference type="GO" id="GO:0030008">
    <property type="term" value="C:TRAPP complex"/>
    <property type="evidence" value="ECO:0007669"/>
    <property type="project" value="UniProtKB-UniRule"/>
</dbReference>
<evidence type="ECO:0000313" key="8">
    <source>
        <dbReference type="Proteomes" id="UP000183365"/>
    </source>
</evidence>
<dbReference type="PANTHER" id="PTHR23249:SF16">
    <property type="entry name" value="TRAFFICKING PROTEIN PARTICLE COMPLEX SUBUNIT 1"/>
    <property type="match status" value="1"/>
</dbReference>
<dbReference type="EMBL" id="FQNF01000138">
    <property type="protein sequence ID" value="SGZ41724.1"/>
    <property type="molecule type" value="Genomic_DNA"/>
</dbReference>
<keyword evidence="8" id="KW-1185">Reference proteome</keyword>
<sequence>MVKIYSFWIFDRHCNCIYAVEFDTDKKEIQRLTTNSSYMHEKAKLMYGLIFSMSKLTNTYHQKSIDYKETDELFPLETNFKKISTGSYSIHTLKTKTGLIFSLVTDINDQDRMEIELQYIYREIYLKHVTLNPFEYNDYALSESETKGEGFRHIENSNFDKDIYAFIEPLL</sequence>
<dbReference type="OrthoDB" id="3364529at2759"/>
<comment type="subunit">
    <text evidence="6">Part of the multisubunit transport protein particle (TRAPP) complex.</text>
</comment>